<dbReference type="InterPro" id="IPR008023">
    <property type="entry name" value="DUF748"/>
</dbReference>
<evidence type="ECO:0008006" key="4">
    <source>
        <dbReference type="Google" id="ProtNLM"/>
    </source>
</evidence>
<feature type="transmembrane region" description="Helical" evidence="1">
    <location>
        <begin position="21"/>
        <end position="44"/>
    </location>
</feature>
<evidence type="ECO:0000313" key="3">
    <source>
        <dbReference type="Proteomes" id="UP000005856"/>
    </source>
</evidence>
<dbReference type="Proteomes" id="UP000005856">
    <property type="component" value="Unassembled WGS sequence"/>
</dbReference>
<comment type="caution">
    <text evidence="2">The sequence shown here is derived from an EMBL/GenBank/DDBJ whole genome shotgun (WGS) entry which is preliminary data.</text>
</comment>
<evidence type="ECO:0000313" key="2">
    <source>
        <dbReference type="EMBL" id="EDM46642.1"/>
    </source>
</evidence>
<sequence length="980" mass="105578">MKNKESPVAVNRKRRLSARNISIVVLVLVVLYAIAGYALLPWWLERTLPERLEQHMGWQAGIEEIQVNPFTMSVEAVGLEARDAGGEPVVAFDSLYANLGVWRLLTGIIALQDIELEEPYVRLDLLEDYSVNFARDWQANNPGGEEPAAEAADSGEPPRIYFDRIRVSGGELLFRDFSQQGQEEFRVTPLDIALNDLATWPREDADSNYYLLAAVGSQTIEWEGNLSIAPLYSKGFLKLGDVSHETLQHFLKPYLPYQLRSGSVTLSSQYELRSAGNLYLTTSEGQLTIEDVDLGLEAETDEAETENGLLSADRLSVGDIRFGLNEQELSTGTVNIDGVSLSLRRDSNGQLNVLAPFQNSADESGSDDGGTGAPFRWTVAGVELANSAVNWRDEQPPMPADLALEDLSITIGEMSHRLEEPVNYNASGALNGGGRLSINGQATLAPFTLEAGLSGSGIALSQFGAYINQAANLEVRDGLLSVDGNLDLDQQRDPLTGTFSGTGEVASLDMRLGDSDQPLIRWQSVRLEPLEYNVAPARLQIGTITLVGPAINVVRDSNGVHNVERIVRSSPSDKPAPVGETAGSDGEPGFIFRIGQLMLEEGVISYTDRTLDPTFATRFDQLRGSVTGVSNVAPQQGQISIQGRVGDVATMTLDGSVGALGTDDTSDLKLTMENVSLPMLSPYFGRYLGYSVDSGKLKLDLDYEFSGSRLDAANSVILDRLELGGPVPSDEAVSAPVKLGLALLRDRKGVIDINLPISGDLESPDFSIGQVVMKTFVNLVAKAATSPFSMLGSIADFAGLSGEELGSVRFEAGRTELAEGEGVKLEALGKALSERPGLALNVRGAVAPETDGDALRRQKLFEQLGIANGAAASARIARLEQAYADSDYVSSVESFRNDVAGGNAEPGEWEQALVKRLIADIELPPEALGNLATSRGVWLREQMLQEHGASDNQVYLLDPVRDATADEAGTVTISFELDVR</sequence>
<keyword evidence="1" id="KW-0812">Transmembrane</keyword>
<keyword evidence="3" id="KW-1185">Reference proteome</keyword>
<keyword evidence="1" id="KW-0472">Membrane</keyword>
<gene>
    <name evidence="2" type="ORF">MDG893_17487</name>
</gene>
<evidence type="ECO:0000256" key="1">
    <source>
        <dbReference type="SAM" id="Phobius"/>
    </source>
</evidence>
<dbReference type="GO" id="GO:0090313">
    <property type="term" value="P:regulation of protein targeting to membrane"/>
    <property type="evidence" value="ECO:0007669"/>
    <property type="project" value="TreeGrafter"/>
</dbReference>
<dbReference type="STRING" id="443152.MDG893_17487"/>
<dbReference type="OrthoDB" id="9757969at2"/>
<dbReference type="EMBL" id="ABCP01000033">
    <property type="protein sequence ID" value="EDM46642.1"/>
    <property type="molecule type" value="Genomic_DNA"/>
</dbReference>
<reference evidence="2 3" key="1">
    <citation type="submission" date="2007-06" db="EMBL/GenBank/DDBJ databases">
        <authorList>
            <person name="Green D."/>
            <person name="Ferriera S."/>
            <person name="Johnson J."/>
            <person name="Kravitz S."/>
            <person name="Beeson K."/>
            <person name="Sutton G."/>
            <person name="Rogers Y.-H."/>
            <person name="Friedman R."/>
            <person name="Frazier M."/>
            <person name="Venter J.C."/>
        </authorList>
    </citation>
    <scope>NUCLEOTIDE SEQUENCE [LARGE SCALE GENOMIC DNA]</scope>
    <source>
        <strain evidence="2 3">DG893</strain>
    </source>
</reference>
<dbReference type="PANTHER" id="PTHR30441:SF8">
    <property type="entry name" value="DUF748 DOMAIN-CONTAINING PROTEIN"/>
    <property type="match status" value="1"/>
</dbReference>
<dbReference type="GO" id="GO:0005886">
    <property type="term" value="C:plasma membrane"/>
    <property type="evidence" value="ECO:0007669"/>
    <property type="project" value="TreeGrafter"/>
</dbReference>
<dbReference type="Pfam" id="PF05359">
    <property type="entry name" value="DUF748"/>
    <property type="match status" value="2"/>
</dbReference>
<accession>A6F3L7</accession>
<organism evidence="2 3">
    <name type="scientific">Marinobacter algicola DG893</name>
    <dbReference type="NCBI Taxonomy" id="443152"/>
    <lineage>
        <taxon>Bacteria</taxon>
        <taxon>Pseudomonadati</taxon>
        <taxon>Pseudomonadota</taxon>
        <taxon>Gammaproteobacteria</taxon>
        <taxon>Pseudomonadales</taxon>
        <taxon>Marinobacteraceae</taxon>
        <taxon>Marinobacter</taxon>
    </lineage>
</organism>
<protein>
    <recommendedName>
        <fullName evidence="4">DUF748 domain-containing protein</fullName>
    </recommendedName>
</protein>
<dbReference type="PANTHER" id="PTHR30441">
    <property type="entry name" value="DUF748 DOMAIN-CONTAINING PROTEIN"/>
    <property type="match status" value="1"/>
</dbReference>
<dbReference type="eggNOG" id="COG2911">
    <property type="taxonomic scope" value="Bacteria"/>
</dbReference>
<name>A6F3L7_9GAMM</name>
<dbReference type="InterPro" id="IPR052894">
    <property type="entry name" value="AsmA-related"/>
</dbReference>
<keyword evidence="1" id="KW-1133">Transmembrane helix</keyword>
<dbReference type="AlphaFoldDB" id="A6F3L7"/>
<proteinExistence type="predicted"/>